<gene>
    <name evidence="1" type="ORF">PRI8871_03751</name>
</gene>
<accession>A0A2R8B182</accession>
<dbReference type="Proteomes" id="UP000244904">
    <property type="component" value="Unassembled WGS sequence"/>
</dbReference>
<proteinExistence type="predicted"/>
<dbReference type="RefSeq" id="WP_108887695.1">
    <property type="nucleotide sequence ID" value="NZ_OMOJ01000016.1"/>
</dbReference>
<dbReference type="OrthoDB" id="8457063at2"/>
<organism evidence="1 2">
    <name type="scientific">Pseudoprimorskyibacter insulae</name>
    <dbReference type="NCBI Taxonomy" id="1695997"/>
    <lineage>
        <taxon>Bacteria</taxon>
        <taxon>Pseudomonadati</taxon>
        <taxon>Pseudomonadota</taxon>
        <taxon>Alphaproteobacteria</taxon>
        <taxon>Rhodobacterales</taxon>
        <taxon>Paracoccaceae</taxon>
        <taxon>Pseudoprimorskyibacter</taxon>
    </lineage>
</organism>
<name>A0A2R8B182_9RHOB</name>
<evidence type="ECO:0000313" key="1">
    <source>
        <dbReference type="EMBL" id="SPF81924.1"/>
    </source>
</evidence>
<protein>
    <submittedName>
        <fullName evidence="1">Uncharacterized protein</fullName>
    </submittedName>
</protein>
<reference evidence="2" key="1">
    <citation type="submission" date="2018-03" db="EMBL/GenBank/DDBJ databases">
        <authorList>
            <person name="Rodrigo-Torres L."/>
            <person name="Arahal R. D."/>
            <person name="Lucena T."/>
        </authorList>
    </citation>
    <scope>NUCLEOTIDE SEQUENCE [LARGE SCALE GENOMIC DNA]</scope>
    <source>
        <strain evidence="2">CECT 8871</strain>
    </source>
</reference>
<dbReference type="EMBL" id="OMOJ01000016">
    <property type="protein sequence ID" value="SPF81924.1"/>
    <property type="molecule type" value="Genomic_DNA"/>
</dbReference>
<sequence length="71" mass="8039">MAISVTELEEMRDALVRARARGAREVQYNNERVRYGSDSEMARAIADLDARIRQTTSTRPSTVRFSSSKGF</sequence>
<evidence type="ECO:0000313" key="2">
    <source>
        <dbReference type="Proteomes" id="UP000244904"/>
    </source>
</evidence>
<dbReference type="NCBIfam" id="NF047331">
    <property type="entry name" value="phage_HTJ"/>
    <property type="match status" value="1"/>
</dbReference>
<keyword evidence="2" id="KW-1185">Reference proteome</keyword>
<dbReference type="AlphaFoldDB" id="A0A2R8B182"/>